<dbReference type="InterPro" id="IPR008535">
    <property type="entry name" value="DUF817"/>
</dbReference>
<keyword evidence="1" id="KW-0472">Membrane</keyword>
<dbReference type="STRING" id="284581.AMD01_02630"/>
<evidence type="ECO:0000256" key="1">
    <source>
        <dbReference type="SAM" id="Phobius"/>
    </source>
</evidence>
<comment type="caution">
    <text evidence="2">The sequence shown here is derived from an EMBL/GenBank/DDBJ whole genome shotgun (WGS) entry which is preliminary data.</text>
</comment>
<evidence type="ECO:0000313" key="3">
    <source>
        <dbReference type="Proteomes" id="UP000037558"/>
    </source>
</evidence>
<feature type="transmembrane region" description="Helical" evidence="1">
    <location>
        <begin position="157"/>
        <end position="176"/>
    </location>
</feature>
<gene>
    <name evidence="2" type="ORF">AMD01_02630</name>
</gene>
<feature type="transmembrane region" description="Helical" evidence="1">
    <location>
        <begin position="126"/>
        <end position="145"/>
    </location>
</feature>
<dbReference type="PATRIC" id="fig|284581.3.peg.801"/>
<feature type="transmembrane region" description="Helical" evidence="1">
    <location>
        <begin position="229"/>
        <end position="246"/>
    </location>
</feature>
<accession>A0A0M0LHV0</accession>
<sequence>MKQFWDFGMEQAKSCIFPVVIFLSLAITKVIHLSLIARYDLILIICLVTQVLMVVTKRETWDEVKVICVFHLIGLALELYKTHMGSWAYPEEAWTKISGVPLYSGFMYASVASYMCQAWRRFDITLGNWPSTWVVCALSAGIYFNFYTDHFIYDFRWVLKVATLIIFHRTVVYFTVNDRTYKMPVALSFVLIGFFIWVAENIATFFSAWQYPNQEQGWHLVGIGKMSSWLLLVIVSFMIVATLKHVKGKMKQAPKLKTEKTSF</sequence>
<protein>
    <recommendedName>
        <fullName evidence="4">DUF817 domain-containing protein</fullName>
    </recommendedName>
</protein>
<dbReference type="Pfam" id="PF05675">
    <property type="entry name" value="DUF817"/>
    <property type="match status" value="1"/>
</dbReference>
<dbReference type="Proteomes" id="UP000037558">
    <property type="component" value="Unassembled WGS sequence"/>
</dbReference>
<dbReference type="RefSeq" id="WP_053399826.1">
    <property type="nucleotide sequence ID" value="NZ_LILC01000002.1"/>
</dbReference>
<feature type="transmembrane region" description="Helical" evidence="1">
    <location>
        <begin position="12"/>
        <end position="31"/>
    </location>
</feature>
<name>A0A0M0LHV0_9BACI</name>
<reference evidence="3" key="1">
    <citation type="submission" date="2015-08" db="EMBL/GenBank/DDBJ databases">
        <title>Fjat-14210 dsm16467.</title>
        <authorList>
            <person name="Liu B."/>
            <person name="Wang J."/>
            <person name="Zhu Y."/>
            <person name="Liu G."/>
            <person name="Chen Q."/>
            <person name="Chen Z."/>
            <person name="Lan J."/>
            <person name="Che J."/>
            <person name="Ge C."/>
            <person name="Shi H."/>
            <person name="Pan Z."/>
            <person name="Liu X."/>
        </authorList>
    </citation>
    <scope>NUCLEOTIDE SEQUENCE [LARGE SCALE GENOMIC DNA]</scope>
    <source>
        <strain evidence="3">DSM 16467</strain>
    </source>
</reference>
<dbReference type="OrthoDB" id="1550598at2"/>
<dbReference type="EMBL" id="LILC01000002">
    <property type="protein sequence ID" value="KOO50660.1"/>
    <property type="molecule type" value="Genomic_DNA"/>
</dbReference>
<evidence type="ECO:0000313" key="2">
    <source>
        <dbReference type="EMBL" id="KOO50660.1"/>
    </source>
</evidence>
<dbReference type="PIRSF" id="PIRSF009141">
    <property type="entry name" value="UCP009141"/>
    <property type="match status" value="1"/>
</dbReference>
<keyword evidence="1" id="KW-0812">Transmembrane</keyword>
<proteinExistence type="predicted"/>
<keyword evidence="1" id="KW-1133">Transmembrane helix</keyword>
<organism evidence="2 3">
    <name type="scientific">Priestia koreensis</name>
    <dbReference type="NCBI Taxonomy" id="284581"/>
    <lineage>
        <taxon>Bacteria</taxon>
        <taxon>Bacillati</taxon>
        <taxon>Bacillota</taxon>
        <taxon>Bacilli</taxon>
        <taxon>Bacillales</taxon>
        <taxon>Bacillaceae</taxon>
        <taxon>Priestia</taxon>
    </lineage>
</organism>
<keyword evidence="3" id="KW-1185">Reference proteome</keyword>
<dbReference type="AlphaFoldDB" id="A0A0M0LHV0"/>
<feature type="transmembrane region" description="Helical" evidence="1">
    <location>
        <begin position="188"/>
        <end position="209"/>
    </location>
</feature>
<evidence type="ECO:0008006" key="4">
    <source>
        <dbReference type="Google" id="ProtNLM"/>
    </source>
</evidence>